<comment type="catalytic activity">
    <reaction evidence="5">
        <text>an L-alpha-D-Hep-(1-&gt;5)-[alpha-Kdo-(2-&gt;4)]-alpha-Kdo-(2-&gt;6)-lipid A + ADP-L-glycero-beta-D-manno-heptose = an L-alpha-D-Hep-(1-&gt;3)-L-alpha-D-Hep-(1-&gt;5)-[alpha-Kdo-(2-&gt;4)]-alpha-Kdo-(2-&gt;6)-lipid A + ADP + H(+)</text>
        <dbReference type="Rhea" id="RHEA:74071"/>
        <dbReference type="ChEBI" id="CHEBI:15378"/>
        <dbReference type="ChEBI" id="CHEBI:61506"/>
        <dbReference type="ChEBI" id="CHEBI:193068"/>
        <dbReference type="ChEBI" id="CHEBI:193069"/>
        <dbReference type="ChEBI" id="CHEBI:456216"/>
        <dbReference type="EC" id="2.4.99.24"/>
    </reaction>
</comment>
<evidence type="ECO:0000313" key="6">
    <source>
        <dbReference type="EMBL" id="MDX8488319.1"/>
    </source>
</evidence>
<evidence type="ECO:0000256" key="3">
    <source>
        <dbReference type="ARBA" id="ARBA00043995"/>
    </source>
</evidence>
<dbReference type="PANTHER" id="PTHR30160">
    <property type="entry name" value="TETRAACYLDISACCHARIDE 4'-KINASE-RELATED"/>
    <property type="match status" value="1"/>
</dbReference>
<dbReference type="Pfam" id="PF01075">
    <property type="entry name" value="Glyco_transf_9"/>
    <property type="match status" value="1"/>
</dbReference>
<dbReference type="CDD" id="cd03789">
    <property type="entry name" value="GT9_LPS_heptosyltransferase"/>
    <property type="match status" value="1"/>
</dbReference>
<evidence type="ECO:0000256" key="5">
    <source>
        <dbReference type="ARBA" id="ARBA00047503"/>
    </source>
</evidence>
<accession>A0ABU4YQX9</accession>
<dbReference type="InterPro" id="IPR051199">
    <property type="entry name" value="LPS_LOS_Heptosyltrfase"/>
</dbReference>
<dbReference type="EC" id="2.4.99.24" evidence="4"/>
<keyword evidence="1" id="KW-0328">Glycosyltransferase</keyword>
<dbReference type="SUPFAM" id="SSF53756">
    <property type="entry name" value="UDP-Glycosyltransferase/glycogen phosphorylase"/>
    <property type="match status" value="1"/>
</dbReference>
<dbReference type="NCBIfam" id="TIGR02195">
    <property type="entry name" value="heptsyl_trn_II"/>
    <property type="match status" value="1"/>
</dbReference>
<evidence type="ECO:0000256" key="2">
    <source>
        <dbReference type="ARBA" id="ARBA00022679"/>
    </source>
</evidence>
<organism evidence="6 7">
    <name type="scientific">Mesorhizobium humile</name>
    <dbReference type="NCBI Taxonomy" id="3072313"/>
    <lineage>
        <taxon>Bacteria</taxon>
        <taxon>Pseudomonadati</taxon>
        <taxon>Pseudomonadota</taxon>
        <taxon>Alphaproteobacteria</taxon>
        <taxon>Hyphomicrobiales</taxon>
        <taxon>Phyllobacteriaceae</taxon>
        <taxon>Mesorhizobium</taxon>
    </lineage>
</organism>
<dbReference type="InterPro" id="IPR011910">
    <property type="entry name" value="RfaF"/>
</dbReference>
<keyword evidence="2" id="KW-0808">Transferase</keyword>
<proteinExistence type="inferred from homology"/>
<evidence type="ECO:0000256" key="4">
    <source>
        <dbReference type="ARBA" id="ARBA00044042"/>
    </source>
</evidence>
<evidence type="ECO:0000256" key="1">
    <source>
        <dbReference type="ARBA" id="ARBA00022676"/>
    </source>
</evidence>
<comment type="similarity">
    <text evidence="3">Belongs to the glycosyltransferase 9 family.</text>
</comment>
<dbReference type="PANTHER" id="PTHR30160:SF7">
    <property type="entry name" value="ADP-HEPTOSE--LPS HEPTOSYLTRANSFERASE 2"/>
    <property type="match status" value="1"/>
</dbReference>
<keyword evidence="7" id="KW-1185">Reference proteome</keyword>
<dbReference type="Gene3D" id="3.40.50.2000">
    <property type="entry name" value="Glycogen Phosphorylase B"/>
    <property type="match status" value="2"/>
</dbReference>
<gene>
    <name evidence="6" type="primary">waaF</name>
    <name evidence="6" type="ORF">RFM52_24380</name>
</gene>
<protein>
    <recommendedName>
        <fullName evidence="4">lipopolysaccharide heptosyltransferase II</fullName>
        <ecNumber evidence="4">2.4.99.24</ecNumber>
    </recommendedName>
</protein>
<comment type="caution">
    <text evidence="6">The sequence shown here is derived from an EMBL/GenBank/DDBJ whole genome shotgun (WGS) entry which is preliminary data.</text>
</comment>
<dbReference type="EMBL" id="JAVIIV010000018">
    <property type="protein sequence ID" value="MDX8488319.1"/>
    <property type="molecule type" value="Genomic_DNA"/>
</dbReference>
<name>A0ABU4YQX9_9HYPH</name>
<sequence>MLRPILVFCLPAIGDFIRCHSAIQVLAERFPGHPIDVATSPLAAPLARLMPHIRKTWLVEKHWRPGLKERAGLARELRKENYQAAYMLTSSTKAALVPWLAGIPERIGYPREFQFGIINRLPAGWLKSFVAFGPRKTRLFEQVCAIAMLGEKPADGMRLPAPKMTVSAEELSDWRARQGIDPARPALSLYTSAFTNFRSWPAERFIAVAKDHARRGWSVWLIGGPREREAAAQIRAALPEAIDFTSTPDITDAMCQIAASTVFLGVDGGLCHAAAALGGPCVLIFGSNRSYETGPVNDHVRYLEPPISTPSWVQDTRGVSEERVLAALADAVTQPRLRQEP</sequence>
<dbReference type="Proteomes" id="UP001280156">
    <property type="component" value="Unassembled WGS sequence"/>
</dbReference>
<dbReference type="InterPro" id="IPR002201">
    <property type="entry name" value="Glyco_trans_9"/>
</dbReference>
<dbReference type="RefSeq" id="WP_320297954.1">
    <property type="nucleotide sequence ID" value="NZ_JAVIIU010000014.1"/>
</dbReference>
<reference evidence="6 7" key="1">
    <citation type="submission" date="2023-08" db="EMBL/GenBank/DDBJ databases">
        <title>Implementing the SeqCode for naming new Mesorhizobium species isolated from Vachellia karroo root nodules.</title>
        <authorList>
            <person name="Van Lill M."/>
        </authorList>
    </citation>
    <scope>NUCLEOTIDE SEQUENCE [LARGE SCALE GENOMIC DNA]</scope>
    <source>
        <strain evidence="6 7">VK2B</strain>
    </source>
</reference>
<evidence type="ECO:0000313" key="7">
    <source>
        <dbReference type="Proteomes" id="UP001280156"/>
    </source>
</evidence>